<dbReference type="RefSeq" id="WP_264849418.1">
    <property type="nucleotide sequence ID" value="NZ_BRXR01000001.1"/>
</dbReference>
<dbReference type="EMBL" id="BRXR01000001">
    <property type="protein sequence ID" value="GLC30156.1"/>
    <property type="molecule type" value="Genomic_DNA"/>
</dbReference>
<evidence type="ECO:0000313" key="1">
    <source>
        <dbReference type="EMBL" id="GLC30156.1"/>
    </source>
</evidence>
<dbReference type="SUPFAM" id="SSF48334">
    <property type="entry name" value="DNA repair protein MutS, domain III"/>
    <property type="match status" value="1"/>
</dbReference>
<name>A0ABQ5N4T8_9CLOT</name>
<dbReference type="Proteomes" id="UP001208567">
    <property type="component" value="Unassembled WGS sequence"/>
</dbReference>
<accession>A0ABQ5N4T8</accession>
<evidence type="ECO:0000313" key="2">
    <source>
        <dbReference type="Proteomes" id="UP001208567"/>
    </source>
</evidence>
<organism evidence="1 2">
    <name type="scientific">Clostridium omnivorum</name>
    <dbReference type="NCBI Taxonomy" id="1604902"/>
    <lineage>
        <taxon>Bacteria</taxon>
        <taxon>Bacillati</taxon>
        <taxon>Bacillota</taxon>
        <taxon>Clostridia</taxon>
        <taxon>Eubacteriales</taxon>
        <taxon>Clostridiaceae</taxon>
        <taxon>Clostridium</taxon>
    </lineage>
</organism>
<sequence length="160" mass="19363">MDKRSFENYFNVLNKLADRERILWKVHYDTYIDQRGSYVLRLNYRKFMTRLIEYYSSAAVAHMLENMNLAKDMKELQEHFESYEDYISPSWLEADSFRKELRTKAYCIDSSYPVMFYHEENLRERSMYRSAIIDIHKLQSEGVVIDKLLSDNRKIEGQGR</sequence>
<protein>
    <submittedName>
        <fullName evidence="1">Uncharacterized protein</fullName>
    </submittedName>
</protein>
<dbReference type="InterPro" id="IPR036187">
    <property type="entry name" value="DNA_mismatch_repair_MutS_sf"/>
</dbReference>
<comment type="caution">
    <text evidence="1">The sequence shown here is derived from an EMBL/GenBank/DDBJ whole genome shotgun (WGS) entry which is preliminary data.</text>
</comment>
<reference evidence="1 2" key="1">
    <citation type="journal article" date="2024" name="Int. J. Syst. Evol. Microbiol.">
        <title>Clostridium omnivorum sp. nov., isolated from anoxic soil under the treatment of reductive soil disinfestation.</title>
        <authorList>
            <person name="Ueki A."/>
            <person name="Tonouchi A."/>
            <person name="Kaku N."/>
            <person name="Honma S."/>
            <person name="Ueki K."/>
        </authorList>
    </citation>
    <scope>NUCLEOTIDE SEQUENCE [LARGE SCALE GENOMIC DNA]</scope>
    <source>
        <strain evidence="1 2">E14</strain>
    </source>
</reference>
<keyword evidence="2" id="KW-1185">Reference proteome</keyword>
<gene>
    <name evidence="1" type="ORF">bsdE14_15660</name>
</gene>
<proteinExistence type="predicted"/>